<evidence type="ECO:0000313" key="9">
    <source>
        <dbReference type="EMBL" id="WJZ97264.1"/>
    </source>
</evidence>
<evidence type="ECO:0000259" key="7">
    <source>
        <dbReference type="Pfam" id="PF00078"/>
    </source>
</evidence>
<keyword evidence="10" id="KW-1185">Reference proteome</keyword>
<dbReference type="PANTHER" id="PTHR24559:SF444">
    <property type="entry name" value="REVERSE TRANSCRIPTASE DOMAIN-CONTAINING PROTEIN"/>
    <property type="match status" value="1"/>
</dbReference>
<keyword evidence="2" id="KW-0548">Nucleotidyltransferase</keyword>
<dbReference type="Gene3D" id="3.30.70.270">
    <property type="match status" value="2"/>
</dbReference>
<feature type="domain" description="Reverse transcriptase" evidence="7">
    <location>
        <begin position="114"/>
        <end position="271"/>
    </location>
</feature>
<keyword evidence="6" id="KW-0695">RNA-directed DNA polymerase</keyword>
<dbReference type="InterPro" id="IPR053134">
    <property type="entry name" value="RNA-dir_DNA_polymerase"/>
</dbReference>
<protein>
    <recommendedName>
        <fullName evidence="11">Retrovirus-related Pol polyprotein from transposon 17.6</fullName>
    </recommendedName>
</protein>
<evidence type="ECO:0000259" key="8">
    <source>
        <dbReference type="Pfam" id="PF17917"/>
    </source>
</evidence>
<evidence type="ECO:0000313" key="10">
    <source>
        <dbReference type="Proteomes" id="UP001227230"/>
    </source>
</evidence>
<dbReference type="InterPro" id="IPR043502">
    <property type="entry name" value="DNA/RNA_pol_sf"/>
</dbReference>
<dbReference type="Gene3D" id="3.10.20.370">
    <property type="match status" value="1"/>
</dbReference>
<keyword evidence="1" id="KW-0808">Transferase</keyword>
<evidence type="ECO:0008006" key="11">
    <source>
        <dbReference type="Google" id="ProtNLM"/>
    </source>
</evidence>
<evidence type="ECO:0000256" key="5">
    <source>
        <dbReference type="ARBA" id="ARBA00022801"/>
    </source>
</evidence>
<accession>A0ABY9CP21</accession>
<reference evidence="9 10" key="1">
    <citation type="journal article" date="2023" name="Hortic Res">
        <title>The complete reference genome for grapevine (Vitis vinifera L.) genetics and breeding.</title>
        <authorList>
            <person name="Shi X."/>
            <person name="Cao S."/>
            <person name="Wang X."/>
            <person name="Huang S."/>
            <person name="Wang Y."/>
            <person name="Liu Z."/>
            <person name="Liu W."/>
            <person name="Leng X."/>
            <person name="Peng Y."/>
            <person name="Wang N."/>
            <person name="Wang Y."/>
            <person name="Ma Z."/>
            <person name="Xu X."/>
            <person name="Zhang F."/>
            <person name="Xue H."/>
            <person name="Zhong H."/>
            <person name="Wang Y."/>
            <person name="Zhang K."/>
            <person name="Velt A."/>
            <person name="Avia K."/>
            <person name="Holtgrawe D."/>
            <person name="Grimplet J."/>
            <person name="Matus J.T."/>
            <person name="Ware D."/>
            <person name="Wu X."/>
            <person name="Wang H."/>
            <person name="Liu C."/>
            <person name="Fang Y."/>
            <person name="Rustenholz C."/>
            <person name="Cheng Z."/>
            <person name="Xiao H."/>
            <person name="Zhou Y."/>
        </authorList>
    </citation>
    <scope>NUCLEOTIDE SEQUENCE [LARGE SCALE GENOMIC DNA]</scope>
    <source>
        <strain evidence="10">cv. Pinot noir / PN40024</strain>
        <tissue evidence="9">Leaf</tissue>
    </source>
</reference>
<dbReference type="InterPro" id="IPR043128">
    <property type="entry name" value="Rev_trsase/Diguanyl_cyclase"/>
</dbReference>
<dbReference type="Pfam" id="PF00078">
    <property type="entry name" value="RVT_1"/>
    <property type="match status" value="1"/>
</dbReference>
<organism evidence="9 10">
    <name type="scientific">Vitis vinifera</name>
    <name type="common">Grape</name>
    <dbReference type="NCBI Taxonomy" id="29760"/>
    <lineage>
        <taxon>Eukaryota</taxon>
        <taxon>Viridiplantae</taxon>
        <taxon>Streptophyta</taxon>
        <taxon>Embryophyta</taxon>
        <taxon>Tracheophyta</taxon>
        <taxon>Spermatophyta</taxon>
        <taxon>Magnoliopsida</taxon>
        <taxon>eudicotyledons</taxon>
        <taxon>Gunneridae</taxon>
        <taxon>Pentapetalae</taxon>
        <taxon>rosids</taxon>
        <taxon>Vitales</taxon>
        <taxon>Vitaceae</taxon>
        <taxon>Viteae</taxon>
        <taxon>Vitis</taxon>
    </lineage>
</organism>
<dbReference type="CDD" id="cd09274">
    <property type="entry name" value="RNase_HI_RT_Ty3"/>
    <property type="match status" value="1"/>
</dbReference>
<keyword evidence="4" id="KW-0255">Endonuclease</keyword>
<dbReference type="SUPFAM" id="SSF56672">
    <property type="entry name" value="DNA/RNA polymerases"/>
    <property type="match status" value="1"/>
</dbReference>
<name>A0ABY9CP21_VITVI</name>
<dbReference type="PANTHER" id="PTHR24559">
    <property type="entry name" value="TRANSPOSON TY3-I GAG-POL POLYPROTEIN"/>
    <property type="match status" value="1"/>
</dbReference>
<keyword evidence="5" id="KW-0378">Hydrolase</keyword>
<sequence>MQGVRNITLAGRALKVDLRILEMTSKEKAQKDITKIPVVRKFQDVFPDELPGLPPHREFDFSIEVYPGTYPISISPYRMAPLELKELKIQLEELLSKGFICPSTSPWEAPVLFIKKKDETLRLCIDYRKLNRVMVKNKYPLPRIDDLFDQLKGAKYFSKINLRTVYHQLRVREEDVPKTAFRTRYGHYEFLVMPFRLTNAPAAFMDLMNRIFRAYLDKFVIVFVDDILNSRSLEEHKQHLVTTLRTLRRHQLYGKLDKSEFWLTEVNFLSHVVFEAGIAVDHSKVEVVQEWQRPTNVFEFEWKEECENAFQELKRKLTTAPMLTAPISGELFTVYCDAYTVGLGCVLMQQDKVVAYASRQLKQHEWNYPAHDLELVAVVFALKTWRHYLYGEKFEVYSDHKSFKYIFTQNDMNSRQRRWIETLEDYDLALHYHLGKVNVVADALSRKSYGQLSSLGLREFEMYAIIKDFELCLGWERQGPCLYSISSKPMVIQRIVEAYRDEFLENVKAQLVEGEVDENWSMHVDGSVRFKGILCVPRHVELRNELLVYAYRAKYTIHPKSTKMYQDLKKQF</sequence>
<proteinExistence type="predicted"/>
<keyword evidence="3" id="KW-0540">Nuclease</keyword>
<dbReference type="CDD" id="cd01647">
    <property type="entry name" value="RT_LTR"/>
    <property type="match status" value="1"/>
</dbReference>
<dbReference type="InterPro" id="IPR041373">
    <property type="entry name" value="RT_RNaseH"/>
</dbReference>
<evidence type="ECO:0000256" key="6">
    <source>
        <dbReference type="ARBA" id="ARBA00022918"/>
    </source>
</evidence>
<feature type="domain" description="Reverse transcriptase RNase H-like" evidence="8">
    <location>
        <begin position="332"/>
        <end position="426"/>
    </location>
</feature>
<dbReference type="Pfam" id="PF17917">
    <property type="entry name" value="RT_RNaseH"/>
    <property type="match status" value="1"/>
</dbReference>
<evidence type="ECO:0000256" key="3">
    <source>
        <dbReference type="ARBA" id="ARBA00022722"/>
    </source>
</evidence>
<dbReference type="InterPro" id="IPR000477">
    <property type="entry name" value="RT_dom"/>
</dbReference>
<dbReference type="Proteomes" id="UP001227230">
    <property type="component" value="Chromosome 10"/>
</dbReference>
<gene>
    <name evidence="9" type="ORF">VitviT2T_015882</name>
</gene>
<dbReference type="Gene3D" id="3.10.10.10">
    <property type="entry name" value="HIV Type 1 Reverse Transcriptase, subunit A, domain 1"/>
    <property type="match status" value="1"/>
</dbReference>
<dbReference type="EMBL" id="CP126657">
    <property type="protein sequence ID" value="WJZ97264.1"/>
    <property type="molecule type" value="Genomic_DNA"/>
</dbReference>
<evidence type="ECO:0000256" key="2">
    <source>
        <dbReference type="ARBA" id="ARBA00022695"/>
    </source>
</evidence>
<evidence type="ECO:0000256" key="4">
    <source>
        <dbReference type="ARBA" id="ARBA00022759"/>
    </source>
</evidence>
<evidence type="ECO:0000256" key="1">
    <source>
        <dbReference type="ARBA" id="ARBA00022679"/>
    </source>
</evidence>